<comment type="caution">
    <text evidence="2">The sequence shown here is derived from an EMBL/GenBank/DDBJ whole genome shotgun (WGS) entry which is preliminary data.</text>
</comment>
<dbReference type="GO" id="GO:0045747">
    <property type="term" value="P:positive regulation of Notch signaling pathway"/>
    <property type="evidence" value="ECO:0007669"/>
    <property type="project" value="TreeGrafter"/>
</dbReference>
<dbReference type="AlphaFoldDB" id="A0A7K7W2X0"/>
<dbReference type="PANTHER" id="PTHR34761:SF1">
    <property type="entry name" value="NUCLEOLUS AND NEURAL PROGENITOR PROTEIN"/>
    <property type="match status" value="1"/>
</dbReference>
<accession>A0A7K7W2X0</accession>
<keyword evidence="3" id="KW-1185">Reference proteome</keyword>
<sequence>VRQVEQCLGRMERAELAACVDTLAALLPHRSKRRGQGECLVPSQPVLETVALKVLGGCKLIVRLLECCSKAFLLSVKHLCSEEFILLNTVAAGLLSRLRFVPSQYRWVLQSLISLYEVLWTSLDLVSKTQQMPYIKEFTFPSDISEFLGVSVSAEVKKMAKSPKATKAASWLKKLFPAVPEAAPEAQRDLVTRTSIVENKSLLCPTDIGKPVV</sequence>
<dbReference type="InterPro" id="IPR052835">
    <property type="entry name" value="Nepro"/>
</dbReference>
<feature type="non-terminal residue" evidence="2">
    <location>
        <position position="213"/>
    </location>
</feature>
<dbReference type="GO" id="GO:0005634">
    <property type="term" value="C:nucleus"/>
    <property type="evidence" value="ECO:0007669"/>
    <property type="project" value="TreeGrafter"/>
</dbReference>
<evidence type="ECO:0000259" key="1">
    <source>
        <dbReference type="Pfam" id="PF14780"/>
    </source>
</evidence>
<proteinExistence type="predicted"/>
<reference evidence="2 3" key="1">
    <citation type="submission" date="2019-09" db="EMBL/GenBank/DDBJ databases">
        <title>Bird 10,000 Genomes (B10K) Project - Family phase.</title>
        <authorList>
            <person name="Zhang G."/>
        </authorList>
    </citation>
    <scope>NUCLEOTIDE SEQUENCE [LARGE SCALE GENOMIC DNA]</scope>
    <source>
        <strain evidence="2">B10K-MSB-01</strain>
    </source>
</reference>
<evidence type="ECO:0000313" key="2">
    <source>
        <dbReference type="EMBL" id="NXA47211.1"/>
    </source>
</evidence>
<protein>
    <submittedName>
        <fullName evidence="2">NEPRO protein</fullName>
    </submittedName>
</protein>
<dbReference type="Pfam" id="PF14780">
    <property type="entry name" value="NEPRO_N"/>
    <property type="match status" value="1"/>
</dbReference>
<organism evidence="2 3">
    <name type="scientific">Nothocercus julius</name>
    <dbReference type="NCBI Taxonomy" id="2585813"/>
    <lineage>
        <taxon>Eukaryota</taxon>
        <taxon>Metazoa</taxon>
        <taxon>Chordata</taxon>
        <taxon>Craniata</taxon>
        <taxon>Vertebrata</taxon>
        <taxon>Euteleostomi</taxon>
        <taxon>Archelosauria</taxon>
        <taxon>Archosauria</taxon>
        <taxon>Dinosauria</taxon>
        <taxon>Saurischia</taxon>
        <taxon>Theropoda</taxon>
        <taxon>Coelurosauria</taxon>
        <taxon>Aves</taxon>
        <taxon>Palaeognathae</taxon>
        <taxon>Tinamiformes</taxon>
        <taxon>Tinamidae</taxon>
        <taxon>Nothocercus</taxon>
    </lineage>
</organism>
<gene>
    <name evidence="2" type="primary">Nepro</name>
    <name evidence="2" type="ORF">NOTJUL_R10304</name>
</gene>
<dbReference type="OrthoDB" id="9899341at2759"/>
<dbReference type="InterPro" id="IPR027951">
    <property type="entry name" value="Nepro_N"/>
</dbReference>
<name>A0A7K7W2X0_9AVES</name>
<dbReference type="PANTHER" id="PTHR34761">
    <property type="entry name" value="NUCLEOLUS AND NEURAL PROGENITOR PROTEIN"/>
    <property type="match status" value="1"/>
</dbReference>
<dbReference type="Proteomes" id="UP000531559">
    <property type="component" value="Unassembled WGS sequence"/>
</dbReference>
<evidence type="ECO:0000313" key="3">
    <source>
        <dbReference type="Proteomes" id="UP000531559"/>
    </source>
</evidence>
<feature type="domain" description="Nucleolus and neural progenitor protein-like N-terminal" evidence="1">
    <location>
        <begin position="1"/>
        <end position="119"/>
    </location>
</feature>
<dbReference type="EMBL" id="VZSV01000025">
    <property type="protein sequence ID" value="NXA47211.1"/>
    <property type="molecule type" value="Genomic_DNA"/>
</dbReference>
<feature type="non-terminal residue" evidence="2">
    <location>
        <position position="1"/>
    </location>
</feature>